<dbReference type="GO" id="GO:0005658">
    <property type="term" value="C:alpha DNA polymerase:primase complex"/>
    <property type="evidence" value="ECO:0000318"/>
    <property type="project" value="GO_Central"/>
</dbReference>
<evidence type="ECO:0000313" key="10">
    <source>
        <dbReference type="Proteomes" id="UP000000561"/>
    </source>
</evidence>
<sequence length="764" mass="81292">MVASELTVRLSQYFGAYIASDPSLLAEATSICKHYNVTPEDLFYKWEAFAINNKLPKSEPLTIEHARELRKIIATSVNATMAAGVAAADHAQTPLKPSSALNRGRIAGDFSAMLGIKSTPNKGTAAIDRGVNANANANANSNPNAFQTPVRAVSSSIHSPFGGHGATPASASAYKPPIGAMGARDGDVHMSDIDSPIRSVPGDVTAAASSSSTSKRAQFSIVESLNEHHALTGSGSQLGVVSSSKKSSRVALATATNVKAWNYRYMYEKKGERSQVLDERIDEFASMLRSAYAIDESEEFGDPSLASQEAIWVVGRICAALPAPQSSAGEAMRAKAKAKAAASGKTNGDVDGTLAFGLPKLAETGVVLESSRMMGSGNRTPLVFDKGCIVKHTPQDAGTGGAATTLSLFPGQMVLCRGINAGADKFSVSEICLPPPLPLAVHTVDDALDRWYATDKLNGTALNVVAACAPYTDEADLHFAAWHRLMDALESGGLPSSDSETSRRGVPDTLVLCGPFISSKHAHLAFSTDTPAELFIEHFTRRLNELVTRYPATTVVMIPSTDDILNVHSAYPQPGFSKDDAVSLRLPKQVKCLPNPSVLFVNELVLGVTSVDVLADIKSEEMVTRIQASPNATASAASAVTQSVASKNKETNTRWSRSLLSQRSFYPLFPPPTQSGLSYDTCHSHLLGFPAVTPDLLILPSQKANPFIRVVNSATVVQPGSVAHSTVACIQIRPLPRDYLQSRSQFDTINATLYDRARIDIVTI</sequence>
<dbReference type="Proteomes" id="UP000000561">
    <property type="component" value="Chromosome 6"/>
</dbReference>
<name>A0A0D1DYS5_MYCMD</name>
<gene>
    <name evidence="9" type="ORF">UMAG_02557</name>
</gene>
<accession>A0A0D1DYS5</accession>
<dbReference type="GeneID" id="23563275"/>
<proteinExistence type="inferred from homology"/>
<evidence type="ECO:0000259" key="7">
    <source>
        <dbReference type="Pfam" id="PF04042"/>
    </source>
</evidence>
<comment type="function">
    <text evidence="6">Accessory subunit of the DNA polymerase alpha complex (also known as the alpha DNA polymerase-primase complex) which plays an essential role in the initiation of DNA synthesis.</text>
</comment>
<dbReference type="eggNOG" id="KOG1625">
    <property type="taxonomic scope" value="Eukaryota"/>
</dbReference>
<feature type="domain" description="DNA polymerase alpha subunit B OB" evidence="8">
    <location>
        <begin position="274"/>
        <end position="319"/>
    </location>
</feature>
<keyword evidence="4 6" id="KW-0235">DNA replication</keyword>
<dbReference type="InterPro" id="IPR054300">
    <property type="entry name" value="OB_DPOA2"/>
</dbReference>
<dbReference type="Gene3D" id="3.60.21.60">
    <property type="match status" value="1"/>
</dbReference>
<dbReference type="GO" id="GO:0006270">
    <property type="term" value="P:DNA replication initiation"/>
    <property type="evidence" value="ECO:0000318"/>
    <property type="project" value="GO_Central"/>
</dbReference>
<dbReference type="Pfam" id="PF22062">
    <property type="entry name" value="OB_DPOA2"/>
    <property type="match status" value="1"/>
</dbReference>
<dbReference type="FunCoup" id="A0A0D1DYS5">
    <property type="interactions" value="157"/>
</dbReference>
<dbReference type="OrthoDB" id="336885at2759"/>
<feature type="domain" description="DNA polymerase alpha/delta/epsilon subunit B" evidence="7">
    <location>
        <begin position="464"/>
        <end position="708"/>
    </location>
</feature>
<evidence type="ECO:0000256" key="6">
    <source>
        <dbReference type="PIRNR" id="PIRNR018300"/>
    </source>
</evidence>
<evidence type="ECO:0000256" key="2">
    <source>
        <dbReference type="ARBA" id="ARBA00007299"/>
    </source>
</evidence>
<keyword evidence="10" id="KW-1185">Reference proteome</keyword>
<dbReference type="PANTHER" id="PTHR23061:SF12">
    <property type="entry name" value="DNA POLYMERASE ALPHA SUBUNIT B"/>
    <property type="match status" value="1"/>
</dbReference>
<dbReference type="AlphaFoldDB" id="A0A0D1DYS5"/>
<evidence type="ECO:0000256" key="3">
    <source>
        <dbReference type="ARBA" id="ARBA00018596"/>
    </source>
</evidence>
<dbReference type="Pfam" id="PF04042">
    <property type="entry name" value="DNA_pol_E_B"/>
    <property type="match status" value="1"/>
</dbReference>
<comment type="similarity">
    <text evidence="2 6">Belongs to the DNA polymerase alpha subunit B family.</text>
</comment>
<dbReference type="OMA" id="RFMYDRT"/>
<comment type="subcellular location">
    <subcellularLocation>
        <location evidence="1 6">Nucleus</location>
    </subcellularLocation>
</comment>
<evidence type="ECO:0000256" key="5">
    <source>
        <dbReference type="ARBA" id="ARBA00023242"/>
    </source>
</evidence>
<dbReference type="GO" id="GO:0003677">
    <property type="term" value="F:DNA binding"/>
    <property type="evidence" value="ECO:0007669"/>
    <property type="project" value="InterPro"/>
</dbReference>
<dbReference type="RefSeq" id="XP_011388964.1">
    <property type="nucleotide sequence ID" value="XM_011390662.1"/>
</dbReference>
<reference evidence="9 10" key="1">
    <citation type="journal article" date="2006" name="Nature">
        <title>Insights from the genome of the biotrophic fungal plant pathogen Ustilago maydis.</title>
        <authorList>
            <person name="Kamper J."/>
            <person name="Kahmann R."/>
            <person name="Bolker M."/>
            <person name="Ma L.J."/>
            <person name="Brefort T."/>
            <person name="Saville B.J."/>
            <person name="Banuett F."/>
            <person name="Kronstad J.W."/>
            <person name="Gold S.E."/>
            <person name="Muller O."/>
            <person name="Perlin M.H."/>
            <person name="Wosten H.A."/>
            <person name="de Vries R."/>
            <person name="Ruiz-Herrera J."/>
            <person name="Reynaga-Pena C.G."/>
            <person name="Snetselaar K."/>
            <person name="McCann M."/>
            <person name="Perez-Martin J."/>
            <person name="Feldbrugge M."/>
            <person name="Basse C.W."/>
            <person name="Steinberg G."/>
            <person name="Ibeas J.I."/>
            <person name="Holloman W."/>
            <person name="Guzman P."/>
            <person name="Farman M."/>
            <person name="Stajich J.E."/>
            <person name="Sentandreu R."/>
            <person name="Gonzalez-Prieto J.M."/>
            <person name="Kennell J.C."/>
            <person name="Molina L."/>
            <person name="Schirawski J."/>
            <person name="Mendoza-Mendoza A."/>
            <person name="Greilinger D."/>
            <person name="Munch K."/>
            <person name="Rossel N."/>
            <person name="Scherer M."/>
            <person name="Vranes M."/>
            <person name="Ladendorf O."/>
            <person name="Vincon V."/>
            <person name="Fuchs U."/>
            <person name="Sandrock B."/>
            <person name="Meng S."/>
            <person name="Ho E.C."/>
            <person name="Cahill M.J."/>
            <person name="Boyce K.J."/>
            <person name="Klose J."/>
            <person name="Klosterman S.J."/>
            <person name="Deelstra H.J."/>
            <person name="Ortiz-Castellanos L."/>
            <person name="Li W."/>
            <person name="Sanchez-Alonso P."/>
            <person name="Schreier P.H."/>
            <person name="Hauser-Hahn I."/>
            <person name="Vaupel M."/>
            <person name="Koopmann E."/>
            <person name="Friedrich G."/>
            <person name="Voss H."/>
            <person name="Schluter T."/>
            <person name="Margolis J."/>
            <person name="Platt D."/>
            <person name="Swimmer C."/>
            <person name="Gnirke A."/>
            <person name="Chen F."/>
            <person name="Vysotskaia V."/>
            <person name="Mannhaupt G."/>
            <person name="Guldener U."/>
            <person name="Munsterkotter M."/>
            <person name="Haase D."/>
            <person name="Oesterheld M."/>
            <person name="Mewes H.W."/>
            <person name="Mauceli E.W."/>
            <person name="DeCaprio D."/>
            <person name="Wade C.M."/>
            <person name="Butler J."/>
            <person name="Young S."/>
            <person name="Jaffe D.B."/>
            <person name="Calvo S."/>
            <person name="Nusbaum C."/>
            <person name="Galagan J."/>
            <person name="Birren B.W."/>
        </authorList>
    </citation>
    <scope>NUCLEOTIDE SEQUENCE [LARGE SCALE GENOMIC DNA]</scope>
    <source>
        <strain evidence="10">DSM 14603 / FGSC 9021 / UM521</strain>
    </source>
</reference>
<dbReference type="STRING" id="237631.A0A0D1DYS5"/>
<organism evidence="9 10">
    <name type="scientific">Mycosarcoma maydis</name>
    <name type="common">Corn smut fungus</name>
    <name type="synonym">Ustilago maydis</name>
    <dbReference type="NCBI Taxonomy" id="5270"/>
    <lineage>
        <taxon>Eukaryota</taxon>
        <taxon>Fungi</taxon>
        <taxon>Dikarya</taxon>
        <taxon>Basidiomycota</taxon>
        <taxon>Ustilaginomycotina</taxon>
        <taxon>Ustilaginomycetes</taxon>
        <taxon>Ustilaginales</taxon>
        <taxon>Ustilaginaceae</taxon>
        <taxon>Mycosarcoma</taxon>
    </lineage>
</organism>
<dbReference type="InParanoid" id="A0A0D1DYS5"/>
<evidence type="ECO:0000256" key="1">
    <source>
        <dbReference type="ARBA" id="ARBA00004123"/>
    </source>
</evidence>
<dbReference type="InterPro" id="IPR016722">
    <property type="entry name" value="DNA_pol_alpha_bsu"/>
</dbReference>
<protein>
    <recommendedName>
        <fullName evidence="3 6">DNA polymerase alpha subunit B</fullName>
    </recommendedName>
</protein>
<dbReference type="VEuPathDB" id="FungiDB:UMAG_02557"/>
<evidence type="ECO:0000313" key="9">
    <source>
        <dbReference type="EMBL" id="KIS69209.1"/>
    </source>
</evidence>
<dbReference type="PANTHER" id="PTHR23061">
    <property type="entry name" value="DNA POLYMERASE 2 ALPHA 70 KDA SUBUNIT"/>
    <property type="match status" value="1"/>
</dbReference>
<keyword evidence="5 6" id="KW-0539">Nucleus</keyword>
<dbReference type="InterPro" id="IPR007185">
    <property type="entry name" value="DNA_pol_a/d/e_bsu"/>
</dbReference>
<evidence type="ECO:0000256" key="4">
    <source>
        <dbReference type="ARBA" id="ARBA00022705"/>
    </source>
</evidence>
<evidence type="ECO:0000259" key="8">
    <source>
        <dbReference type="Pfam" id="PF22062"/>
    </source>
</evidence>
<dbReference type="PIRSF" id="PIRSF018300">
    <property type="entry name" value="DNA_pol_alph_2"/>
    <property type="match status" value="1"/>
</dbReference>
<dbReference type="KEGG" id="uma:UMAG_02557"/>
<dbReference type="EMBL" id="CM003145">
    <property type="protein sequence ID" value="KIS69209.1"/>
    <property type="molecule type" value="Genomic_DNA"/>
</dbReference>